<feature type="signal peptide" evidence="2">
    <location>
        <begin position="1"/>
        <end position="18"/>
    </location>
</feature>
<evidence type="ECO:0000256" key="2">
    <source>
        <dbReference type="SAM" id="SignalP"/>
    </source>
</evidence>
<keyword evidence="2" id="KW-0732">Signal</keyword>
<feature type="chain" id="PRO_5031558609" evidence="2">
    <location>
        <begin position="19"/>
        <end position="117"/>
    </location>
</feature>
<organism evidence="3 4">
    <name type="scientific">Pseudoduganella rivuli</name>
    <dbReference type="NCBI Taxonomy" id="2666085"/>
    <lineage>
        <taxon>Bacteria</taxon>
        <taxon>Pseudomonadati</taxon>
        <taxon>Pseudomonadota</taxon>
        <taxon>Betaproteobacteria</taxon>
        <taxon>Burkholderiales</taxon>
        <taxon>Oxalobacteraceae</taxon>
        <taxon>Telluria group</taxon>
        <taxon>Pseudoduganella</taxon>
    </lineage>
</organism>
<dbReference type="EMBL" id="WKJJ01000005">
    <property type="protein sequence ID" value="MRV72060.1"/>
    <property type="molecule type" value="Genomic_DNA"/>
</dbReference>
<accession>A0A7X2LR48</accession>
<keyword evidence="4" id="KW-1185">Reference proteome</keyword>
<evidence type="ECO:0000313" key="3">
    <source>
        <dbReference type="EMBL" id="MRV72060.1"/>
    </source>
</evidence>
<feature type="region of interest" description="Disordered" evidence="1">
    <location>
        <begin position="63"/>
        <end position="82"/>
    </location>
</feature>
<gene>
    <name evidence="3" type="ORF">GJ700_10075</name>
</gene>
<comment type="caution">
    <text evidence="3">The sequence shown here is derived from an EMBL/GenBank/DDBJ whole genome shotgun (WGS) entry which is preliminary data.</text>
</comment>
<dbReference type="RefSeq" id="WP_154373223.1">
    <property type="nucleotide sequence ID" value="NZ_WKJJ01000005.1"/>
</dbReference>
<evidence type="ECO:0000313" key="4">
    <source>
        <dbReference type="Proteomes" id="UP000446768"/>
    </source>
</evidence>
<sequence length="117" mass="12523">MKRLMLLCAALLAGAAHADGNGLCKPLCDTDKRECRSNAASQSDDDALSLVAMADRNPNARVARGLADKPSEAQSKQAYESRRVTMQRTCDTQYLRCVQACGKQAHAADAAARAGRQ</sequence>
<proteinExistence type="predicted"/>
<dbReference type="AlphaFoldDB" id="A0A7X2LR48"/>
<protein>
    <submittedName>
        <fullName evidence="3">Uncharacterized protein</fullName>
    </submittedName>
</protein>
<name>A0A7X2LR48_9BURK</name>
<reference evidence="3 4" key="1">
    <citation type="submission" date="2019-11" db="EMBL/GenBank/DDBJ databases">
        <title>Novel species isolated from a subtropical stream in China.</title>
        <authorList>
            <person name="Lu H."/>
        </authorList>
    </citation>
    <scope>NUCLEOTIDE SEQUENCE [LARGE SCALE GENOMIC DNA]</scope>
    <source>
        <strain evidence="3 4">FT92W</strain>
    </source>
</reference>
<evidence type="ECO:0000256" key="1">
    <source>
        <dbReference type="SAM" id="MobiDB-lite"/>
    </source>
</evidence>
<dbReference type="Proteomes" id="UP000446768">
    <property type="component" value="Unassembled WGS sequence"/>
</dbReference>
<feature type="compositionally biased region" description="Polar residues" evidence="1">
    <location>
        <begin position="72"/>
        <end position="82"/>
    </location>
</feature>